<dbReference type="AlphaFoldDB" id="A0A6M8UHH8"/>
<protein>
    <recommendedName>
        <fullName evidence="1">CdiI immunity protein domain-containing protein</fullName>
    </recommendedName>
</protein>
<dbReference type="Pfam" id="PF18593">
    <property type="entry name" value="CdiI_2"/>
    <property type="match status" value="1"/>
</dbReference>
<name>A0A6M8UHH8_9GAMM</name>
<gene>
    <name evidence="2" type="ORF">PMPD1_1301</name>
</gene>
<reference evidence="2 3" key="1">
    <citation type="submission" date="2020-06" db="EMBL/GenBank/DDBJ databases">
        <title>Genome sequence of Paramixta manurensis strain PD-1.</title>
        <authorList>
            <person name="Lee C.W."/>
            <person name="Kim J."/>
        </authorList>
    </citation>
    <scope>NUCLEOTIDE SEQUENCE [LARGE SCALE GENOMIC DNA]</scope>
    <source>
        <strain evidence="2 3">PD-1</strain>
    </source>
</reference>
<evidence type="ECO:0000313" key="2">
    <source>
        <dbReference type="EMBL" id="QKJ86262.1"/>
    </source>
</evidence>
<feature type="domain" description="CdiI immunity protein" evidence="1">
    <location>
        <begin position="4"/>
        <end position="86"/>
    </location>
</feature>
<dbReference type="KEGG" id="pmak:PMPD1_1301"/>
<dbReference type="EMBL" id="CP054212">
    <property type="protein sequence ID" value="QKJ86262.1"/>
    <property type="molecule type" value="Genomic_DNA"/>
</dbReference>
<dbReference type="RefSeq" id="WP_173633290.1">
    <property type="nucleotide sequence ID" value="NZ_CP054212.1"/>
</dbReference>
<sequence>MHNQQLNHLMGAYFNQDYYLSGETIEEVMQTYLDCEASDTIQALIEECAEFVKKVDAENVFYELYRYDFKPERWGLTSVAFLKLISGLASAFLSKGGINQ</sequence>
<accession>A0A6M8UHH8</accession>
<proteinExistence type="predicted"/>
<dbReference type="Proteomes" id="UP000505325">
    <property type="component" value="Chromosome"/>
</dbReference>
<keyword evidence="3" id="KW-1185">Reference proteome</keyword>
<dbReference type="InterPro" id="IPR041129">
    <property type="entry name" value="CdiI_2"/>
</dbReference>
<evidence type="ECO:0000259" key="1">
    <source>
        <dbReference type="Pfam" id="PF18593"/>
    </source>
</evidence>
<evidence type="ECO:0000313" key="3">
    <source>
        <dbReference type="Proteomes" id="UP000505325"/>
    </source>
</evidence>
<organism evidence="2 3">
    <name type="scientific">Paramixta manurensis</name>
    <dbReference type="NCBI Taxonomy" id="2740817"/>
    <lineage>
        <taxon>Bacteria</taxon>
        <taxon>Pseudomonadati</taxon>
        <taxon>Pseudomonadota</taxon>
        <taxon>Gammaproteobacteria</taxon>
        <taxon>Enterobacterales</taxon>
        <taxon>Erwiniaceae</taxon>
        <taxon>Paramixta</taxon>
    </lineage>
</organism>